<feature type="region of interest" description="Disordered" evidence="5">
    <location>
        <begin position="100"/>
        <end position="132"/>
    </location>
</feature>
<dbReference type="InterPro" id="IPR029035">
    <property type="entry name" value="DHS-like_NAD/FAD-binding_dom"/>
</dbReference>
<dbReference type="Gene3D" id="3.40.50.1220">
    <property type="entry name" value="TPP-binding domain"/>
    <property type="match status" value="2"/>
</dbReference>
<feature type="compositionally biased region" description="Basic and acidic residues" evidence="5">
    <location>
        <begin position="685"/>
        <end position="706"/>
    </location>
</feature>
<feature type="region of interest" description="Disordered" evidence="5">
    <location>
        <begin position="419"/>
        <end position="473"/>
    </location>
</feature>
<feature type="compositionally biased region" description="Basic residues" evidence="5">
    <location>
        <begin position="707"/>
        <end position="720"/>
    </location>
</feature>
<feature type="compositionally biased region" description="Low complexity" evidence="5">
    <location>
        <begin position="922"/>
        <end position="938"/>
    </location>
</feature>
<dbReference type="EMBL" id="BAAFGZ010000190">
    <property type="protein sequence ID" value="GAB0136392.1"/>
    <property type="molecule type" value="Genomic_DNA"/>
</dbReference>
<dbReference type="PROSITE" id="PS50305">
    <property type="entry name" value="SIRTUIN"/>
    <property type="match status" value="1"/>
</dbReference>
<evidence type="ECO:0000259" key="6">
    <source>
        <dbReference type="PROSITE" id="PS50305"/>
    </source>
</evidence>
<dbReference type="PANTHER" id="PTHR11085">
    <property type="entry name" value="NAD-DEPENDENT PROTEIN DEACYLASE SIRTUIN-5, MITOCHONDRIAL-RELATED"/>
    <property type="match status" value="1"/>
</dbReference>
<feature type="compositionally biased region" description="Acidic residues" evidence="5">
    <location>
        <begin position="675"/>
        <end position="684"/>
    </location>
</feature>
<dbReference type="PANTHER" id="PTHR11085:SF8">
    <property type="entry name" value="NAD-DEPENDENT HISTONE DEACETYLASE HST3"/>
    <property type="match status" value="1"/>
</dbReference>
<feature type="region of interest" description="Disordered" evidence="5">
    <location>
        <begin position="658"/>
        <end position="730"/>
    </location>
</feature>
<keyword evidence="8" id="KW-1185">Reference proteome</keyword>
<dbReference type="Pfam" id="PF02146">
    <property type="entry name" value="SIR2"/>
    <property type="match status" value="3"/>
</dbReference>
<proteinExistence type="inferred from homology"/>
<evidence type="ECO:0000256" key="5">
    <source>
        <dbReference type="SAM" id="MobiDB-lite"/>
    </source>
</evidence>
<evidence type="ECO:0000313" key="8">
    <source>
        <dbReference type="Proteomes" id="UP001562357"/>
    </source>
</evidence>
<accession>A0ABQ0CSH3</accession>
<protein>
    <recommendedName>
        <fullName evidence="6">Deacetylase sirtuin-type domain-containing protein</fullName>
    </recommendedName>
</protein>
<feature type="compositionally biased region" description="Low complexity" evidence="5">
    <location>
        <begin position="301"/>
        <end position="312"/>
    </location>
</feature>
<keyword evidence="2" id="KW-0808">Transferase</keyword>
<organism evidence="7 8">
    <name type="scientific">Epichloe bromicola</name>
    <dbReference type="NCBI Taxonomy" id="79588"/>
    <lineage>
        <taxon>Eukaryota</taxon>
        <taxon>Fungi</taxon>
        <taxon>Dikarya</taxon>
        <taxon>Ascomycota</taxon>
        <taxon>Pezizomycotina</taxon>
        <taxon>Sordariomycetes</taxon>
        <taxon>Hypocreomycetidae</taxon>
        <taxon>Hypocreales</taxon>
        <taxon>Clavicipitaceae</taxon>
        <taxon>Epichloe</taxon>
    </lineage>
</organism>
<evidence type="ECO:0000256" key="1">
    <source>
        <dbReference type="ARBA" id="ARBA00006924"/>
    </source>
</evidence>
<comment type="caution">
    <text evidence="4">Lacks conserved residue(s) required for the propagation of feature annotation.</text>
</comment>
<dbReference type="InterPro" id="IPR026590">
    <property type="entry name" value="Ssirtuin_cat_dom"/>
</dbReference>
<dbReference type="SUPFAM" id="SSF52467">
    <property type="entry name" value="DHS-like NAD/FAD-binding domain"/>
    <property type="match status" value="1"/>
</dbReference>
<dbReference type="Proteomes" id="UP001562357">
    <property type="component" value="Unassembled WGS sequence"/>
</dbReference>
<evidence type="ECO:0000256" key="2">
    <source>
        <dbReference type="ARBA" id="ARBA00022679"/>
    </source>
</evidence>
<keyword evidence="3" id="KW-0520">NAD</keyword>
<comment type="similarity">
    <text evidence="1">Belongs to the sirtuin family. Class I subfamily.</text>
</comment>
<evidence type="ECO:0000313" key="7">
    <source>
        <dbReference type="EMBL" id="GAB0136392.1"/>
    </source>
</evidence>
<gene>
    <name evidence="7" type="primary">g4693</name>
    <name evidence="7" type="ORF">EsDP_00004693</name>
</gene>
<comment type="caution">
    <text evidence="7">The sequence shown here is derived from an EMBL/GenBank/DDBJ whole genome shotgun (WGS) entry which is preliminary data.</text>
</comment>
<feature type="compositionally biased region" description="Low complexity" evidence="5">
    <location>
        <begin position="435"/>
        <end position="449"/>
    </location>
</feature>
<feature type="region of interest" description="Disordered" evidence="5">
    <location>
        <begin position="781"/>
        <end position="939"/>
    </location>
</feature>
<dbReference type="InterPro" id="IPR003000">
    <property type="entry name" value="Sirtuin"/>
</dbReference>
<reference evidence="8" key="1">
    <citation type="submission" date="2024-06" db="EMBL/GenBank/DDBJ databases">
        <title>Draft Genome Sequences of Epichloe bromicola Strains Isolated from Elymus ciliaris.</title>
        <authorList>
            <consortium name="Epichloe bromicola genome sequencing consortium"/>
            <person name="Miura A."/>
            <person name="Imano S."/>
            <person name="Ashida A."/>
            <person name="Sato I."/>
            <person name="Chiba S."/>
            <person name="Tanaka A."/>
            <person name="Camagna M."/>
            <person name="Takemoto D."/>
        </authorList>
    </citation>
    <scope>NUCLEOTIDE SEQUENCE [LARGE SCALE GENOMIC DNA]</scope>
    <source>
        <strain evidence="8">DP</strain>
    </source>
</reference>
<feature type="domain" description="Deacetylase sirtuin-type" evidence="6">
    <location>
        <begin position="39"/>
        <end position="683"/>
    </location>
</feature>
<feature type="region of interest" description="Disordered" evidence="5">
    <location>
        <begin position="211"/>
        <end position="235"/>
    </location>
</feature>
<sequence>MRTLGRRGESLLPTSDLPRELKNKVNLTRLGGILVTMPTQHVEPQAKERLGDVANALLKARKVVVVTGAGISTNSGIPDFRSENGLYSLIQAQFDAASRQARQNDLSDNEEGLDGTAVAPRPVKRRKMSVDSLEDDVKDSITVKMETNNNNTRDMIEVQPVSPPLCTASEGAGKDTASTMTTTATATAASITITTTQMVVETGFSTPKSKVATMSAAEPTTSPLSSPPGEDFIIPPSAFRYRTRKRLTDASLPLSSSPLSSPPPVLFDPFIPSSPSEASSSSRRSSTSPPSEVDEDNEDPSASQYSSSQSSSGGRNTLPNMKGKDLFDANIWSDPVRTSVFYTFATSLRQKIRSAEPTTSHRFISHLRDRGKLVRCYTQNIDQIEEKVGLSTRLQDGPGSRGRFSRRSTAGMNQLSKMVEEADPCSNEQQPVPENSNQSDTSTDSSQQSRDMGADASDAPGADELLLPSDESKSIPRALKKQLPRSGVECVFLHGSLQLLRCFLCGRVCSWDEHDRETETLSGQQPECPHCVGATAAREERGKRALGVGKLRPDIVLYGEEHPSSHLISPIITHDLGLYPDMLLILGTSLRVHGLKVMVREFAKAVHSKGGKVIFVNFTKPPESIWGDIIDYWVQWDCDAWVDDLQLRIPKLWQEPELPRPRKKRESSGTSEESTKEEEEEKEEKEEKKEKKEKEKEKKEKEEKEKKKEKKEKKEKKKKPPAANPAALRDTKVTGAYWTCKVLDELHRITGRPGAKAGSSKHTSAAAILCAPSTPTVALAAPAAPAPPAAKSGPEMPDPMAPQQATRAKQKRSRKSAPGALERAQRPSSTLNPNHGRWRKKMADPPTTQKTPAAPVPMSTSSILSSVKENPRIRKRKMIDGEEVPAPSAGKRRNKHEPKLPPMRLSMTNLPPSLHGKPWAMEPESSSPPSGPLSSLSPNVRSAKVLGKPHTSFHHHDPMVCLLKEAPEWACTMQSGENRPPAHRHDMRDEASAAMTLAGLRSSPVLMTRSVPPHKHGQGNLEGELISWASSWGFNM</sequence>
<feature type="compositionally biased region" description="Polar residues" evidence="5">
    <location>
        <begin position="858"/>
        <end position="868"/>
    </location>
</feature>
<dbReference type="InterPro" id="IPR050134">
    <property type="entry name" value="NAD-dep_sirtuin_deacylases"/>
</dbReference>
<name>A0ABQ0CSH3_9HYPO</name>
<evidence type="ECO:0000256" key="3">
    <source>
        <dbReference type="ARBA" id="ARBA00023027"/>
    </source>
</evidence>
<feature type="compositionally biased region" description="Low complexity" evidence="5">
    <location>
        <begin position="273"/>
        <end position="291"/>
    </location>
</feature>
<evidence type="ECO:0000256" key="4">
    <source>
        <dbReference type="PROSITE-ProRule" id="PRU00236"/>
    </source>
</evidence>
<feature type="region of interest" description="Disordered" evidence="5">
    <location>
        <begin position="251"/>
        <end position="321"/>
    </location>
</feature>